<accession>A0A839U623</accession>
<dbReference type="GO" id="GO:0016853">
    <property type="term" value="F:isomerase activity"/>
    <property type="evidence" value="ECO:0007669"/>
    <property type="project" value="UniProtKB-KW"/>
</dbReference>
<dbReference type="SUPFAM" id="SSF54427">
    <property type="entry name" value="NTF2-like"/>
    <property type="match status" value="1"/>
</dbReference>
<proteinExistence type="predicted"/>
<keyword evidence="2" id="KW-1185">Reference proteome</keyword>
<gene>
    <name evidence="1" type="ORF">FHS21_002593</name>
</gene>
<dbReference type="InterPro" id="IPR032710">
    <property type="entry name" value="NTF2-like_dom_sf"/>
</dbReference>
<keyword evidence="1" id="KW-0413">Isomerase</keyword>
<sequence>MTIRRPALYVSKADFIETVIRPFNTRISDRLVPTIRNIYANGDTVIIFFHAEGKGVRDGTA</sequence>
<organism evidence="1 2">
    <name type="scientific">Phyllobacterium trifolii</name>
    <dbReference type="NCBI Taxonomy" id="300193"/>
    <lineage>
        <taxon>Bacteria</taxon>
        <taxon>Pseudomonadati</taxon>
        <taxon>Pseudomonadota</taxon>
        <taxon>Alphaproteobacteria</taxon>
        <taxon>Hyphomicrobiales</taxon>
        <taxon>Phyllobacteriaceae</taxon>
        <taxon>Phyllobacterium</taxon>
    </lineage>
</organism>
<evidence type="ECO:0000313" key="2">
    <source>
        <dbReference type="Proteomes" id="UP000554520"/>
    </source>
</evidence>
<dbReference type="RefSeq" id="WP_183662022.1">
    <property type="nucleotide sequence ID" value="NZ_JACHXN010000007.1"/>
</dbReference>
<dbReference type="Proteomes" id="UP000554520">
    <property type="component" value="Unassembled WGS sequence"/>
</dbReference>
<comment type="caution">
    <text evidence="1">The sequence shown here is derived from an EMBL/GenBank/DDBJ whole genome shotgun (WGS) entry which is preliminary data.</text>
</comment>
<dbReference type="AlphaFoldDB" id="A0A839U623"/>
<name>A0A839U623_9HYPH</name>
<dbReference type="EMBL" id="JACHXN010000007">
    <property type="protein sequence ID" value="MBB3146178.1"/>
    <property type="molecule type" value="Genomic_DNA"/>
</dbReference>
<protein>
    <submittedName>
        <fullName evidence="1">Ketosteroid isomerase-like protein</fullName>
    </submittedName>
</protein>
<reference evidence="1 2" key="1">
    <citation type="submission" date="2020-08" db="EMBL/GenBank/DDBJ databases">
        <title>Genomic Encyclopedia of Type Strains, Phase III (KMG-III): the genomes of soil and plant-associated and newly described type strains.</title>
        <authorList>
            <person name="Whitman W."/>
        </authorList>
    </citation>
    <scope>NUCLEOTIDE SEQUENCE [LARGE SCALE GENOMIC DNA]</scope>
    <source>
        <strain evidence="1 2">CECT 7015</strain>
    </source>
</reference>
<evidence type="ECO:0000313" key="1">
    <source>
        <dbReference type="EMBL" id="MBB3146178.1"/>
    </source>
</evidence>